<gene>
    <name evidence="1" type="ORF">S03H2_11174</name>
</gene>
<protein>
    <submittedName>
        <fullName evidence="1">Uncharacterized protein</fullName>
    </submittedName>
</protein>
<comment type="caution">
    <text evidence="1">The sequence shown here is derived from an EMBL/GenBank/DDBJ whole genome shotgun (WGS) entry which is preliminary data.</text>
</comment>
<organism evidence="1">
    <name type="scientific">marine sediment metagenome</name>
    <dbReference type="NCBI Taxonomy" id="412755"/>
    <lineage>
        <taxon>unclassified sequences</taxon>
        <taxon>metagenomes</taxon>
        <taxon>ecological metagenomes</taxon>
    </lineage>
</organism>
<dbReference type="AlphaFoldDB" id="X1H4T1"/>
<feature type="non-terminal residue" evidence="1">
    <location>
        <position position="32"/>
    </location>
</feature>
<name>X1H4T1_9ZZZZ</name>
<reference evidence="1" key="1">
    <citation type="journal article" date="2014" name="Front. Microbiol.">
        <title>High frequency of phylogenetically diverse reductive dehalogenase-homologous genes in deep subseafloor sedimentary metagenomes.</title>
        <authorList>
            <person name="Kawai M."/>
            <person name="Futagami T."/>
            <person name="Toyoda A."/>
            <person name="Takaki Y."/>
            <person name="Nishi S."/>
            <person name="Hori S."/>
            <person name="Arai W."/>
            <person name="Tsubouchi T."/>
            <person name="Morono Y."/>
            <person name="Uchiyama I."/>
            <person name="Ito T."/>
            <person name="Fujiyama A."/>
            <person name="Inagaki F."/>
            <person name="Takami H."/>
        </authorList>
    </citation>
    <scope>NUCLEOTIDE SEQUENCE</scope>
    <source>
        <strain evidence="1">Expedition CK06-06</strain>
    </source>
</reference>
<sequence>MNSLHMNRWLTSLLLLTMVVGLLLAGTGCEPA</sequence>
<accession>X1H4T1</accession>
<dbReference type="EMBL" id="BARU01005711">
    <property type="protein sequence ID" value="GAH40303.1"/>
    <property type="molecule type" value="Genomic_DNA"/>
</dbReference>
<evidence type="ECO:0000313" key="1">
    <source>
        <dbReference type="EMBL" id="GAH40303.1"/>
    </source>
</evidence>
<proteinExistence type="predicted"/>